<comment type="similarity">
    <text evidence="1">Belongs to the glutaminase PdxT/SNO family.</text>
</comment>
<dbReference type="GO" id="GO:0008614">
    <property type="term" value="P:pyridoxine metabolic process"/>
    <property type="evidence" value="ECO:0007669"/>
    <property type="project" value="TreeGrafter"/>
</dbReference>
<dbReference type="PROSITE" id="PS51130">
    <property type="entry name" value="PDXT_SNO_2"/>
    <property type="match status" value="1"/>
</dbReference>
<evidence type="ECO:0000256" key="5">
    <source>
        <dbReference type="ARBA" id="ARBA00022962"/>
    </source>
</evidence>
<comment type="catalytic activity">
    <reaction evidence="7">
        <text>L-glutamine + H2O = L-glutamate + NH4(+)</text>
        <dbReference type="Rhea" id="RHEA:15889"/>
        <dbReference type="ChEBI" id="CHEBI:15377"/>
        <dbReference type="ChEBI" id="CHEBI:28938"/>
        <dbReference type="ChEBI" id="CHEBI:29985"/>
        <dbReference type="ChEBI" id="CHEBI:58359"/>
        <dbReference type="EC" id="3.5.1.2"/>
    </reaction>
</comment>
<protein>
    <recommendedName>
        <fullName evidence="2">glutaminase</fullName>
        <ecNumber evidence="2">3.5.1.2</ecNumber>
    </recommendedName>
</protein>
<keyword evidence="5" id="KW-0315">Glutamine amidotransferase</keyword>
<dbReference type="SUPFAM" id="SSF52317">
    <property type="entry name" value="Class I glutamine amidotransferase-like"/>
    <property type="match status" value="1"/>
</dbReference>
<dbReference type="GO" id="GO:0005829">
    <property type="term" value="C:cytosol"/>
    <property type="evidence" value="ECO:0007669"/>
    <property type="project" value="TreeGrafter"/>
</dbReference>
<evidence type="ECO:0000256" key="1">
    <source>
        <dbReference type="ARBA" id="ARBA00008345"/>
    </source>
</evidence>
<dbReference type="GO" id="GO:0042823">
    <property type="term" value="P:pyridoxal phosphate biosynthetic process"/>
    <property type="evidence" value="ECO:0007669"/>
    <property type="project" value="InterPro"/>
</dbReference>
<dbReference type="Pfam" id="PF01174">
    <property type="entry name" value="SNO"/>
    <property type="match status" value="1"/>
</dbReference>
<keyword evidence="6" id="KW-0456">Lyase</keyword>
<name>A0A381RKQ4_9ZZZZ</name>
<evidence type="ECO:0000256" key="3">
    <source>
        <dbReference type="ARBA" id="ARBA00022801"/>
    </source>
</evidence>
<dbReference type="PROSITE" id="PS01236">
    <property type="entry name" value="PDXT_SNO_1"/>
    <property type="match status" value="1"/>
</dbReference>
<proteinExistence type="inferred from homology"/>
<organism evidence="8">
    <name type="scientific">marine metagenome</name>
    <dbReference type="NCBI Taxonomy" id="408172"/>
    <lineage>
        <taxon>unclassified sequences</taxon>
        <taxon>metagenomes</taxon>
        <taxon>ecological metagenomes</taxon>
    </lineage>
</organism>
<dbReference type="Gene3D" id="3.40.50.880">
    <property type="match status" value="1"/>
</dbReference>
<evidence type="ECO:0000256" key="6">
    <source>
        <dbReference type="ARBA" id="ARBA00023239"/>
    </source>
</evidence>
<reference evidence="8" key="1">
    <citation type="submission" date="2018-05" db="EMBL/GenBank/DDBJ databases">
        <authorList>
            <person name="Lanie J.A."/>
            <person name="Ng W.-L."/>
            <person name="Kazmierczak K.M."/>
            <person name="Andrzejewski T.M."/>
            <person name="Davidsen T.M."/>
            <person name="Wayne K.J."/>
            <person name="Tettelin H."/>
            <person name="Glass J.I."/>
            <person name="Rusch D."/>
            <person name="Podicherti R."/>
            <person name="Tsui H.-C.T."/>
            <person name="Winkler M.E."/>
        </authorList>
    </citation>
    <scope>NUCLEOTIDE SEQUENCE</scope>
</reference>
<evidence type="ECO:0000256" key="4">
    <source>
        <dbReference type="ARBA" id="ARBA00022898"/>
    </source>
</evidence>
<dbReference type="CDD" id="cd01749">
    <property type="entry name" value="GATase1_PB"/>
    <property type="match status" value="1"/>
</dbReference>
<keyword evidence="4" id="KW-0663">Pyridoxal phosphate</keyword>
<dbReference type="GO" id="GO:1903600">
    <property type="term" value="C:glutaminase complex"/>
    <property type="evidence" value="ECO:0007669"/>
    <property type="project" value="TreeGrafter"/>
</dbReference>
<dbReference type="InterPro" id="IPR002161">
    <property type="entry name" value="PdxT/SNO"/>
</dbReference>
<accession>A0A381RKQ4</accession>
<dbReference type="NCBIfam" id="TIGR03800">
    <property type="entry name" value="PLP_synth_Pdx2"/>
    <property type="match status" value="1"/>
</dbReference>
<dbReference type="PIRSF" id="PIRSF005639">
    <property type="entry name" value="Glut_amidoT_SNO"/>
    <property type="match status" value="1"/>
</dbReference>
<dbReference type="EMBL" id="UINC01001982">
    <property type="protein sequence ID" value="SUZ91528.1"/>
    <property type="molecule type" value="Genomic_DNA"/>
</dbReference>
<dbReference type="PANTHER" id="PTHR31559:SF0">
    <property type="entry name" value="PYRIDOXAL 5'-PHOSPHATE SYNTHASE SUBUNIT SNO1-RELATED"/>
    <property type="match status" value="1"/>
</dbReference>
<dbReference type="FunFam" id="3.40.50.880:FF:000010">
    <property type="entry name" value="uncharacterized protein LOC100176842 isoform X2"/>
    <property type="match status" value="1"/>
</dbReference>
<dbReference type="InterPro" id="IPR029062">
    <property type="entry name" value="Class_I_gatase-like"/>
</dbReference>
<keyword evidence="3" id="KW-0378">Hydrolase</keyword>
<evidence type="ECO:0000256" key="2">
    <source>
        <dbReference type="ARBA" id="ARBA00012918"/>
    </source>
</evidence>
<dbReference type="GO" id="GO:0016829">
    <property type="term" value="F:lyase activity"/>
    <property type="evidence" value="ECO:0007669"/>
    <property type="project" value="UniProtKB-KW"/>
</dbReference>
<gene>
    <name evidence="8" type="ORF">METZ01_LOCUS44382</name>
</gene>
<dbReference type="GO" id="GO:0004359">
    <property type="term" value="F:glutaminase activity"/>
    <property type="evidence" value="ECO:0007669"/>
    <property type="project" value="UniProtKB-EC"/>
</dbReference>
<dbReference type="AlphaFoldDB" id="A0A381RKQ4"/>
<dbReference type="EC" id="3.5.1.2" evidence="2"/>
<dbReference type="PANTHER" id="PTHR31559">
    <property type="entry name" value="PYRIDOXAL 5'-PHOSPHATE SYNTHASE SUBUNIT SNO"/>
    <property type="match status" value="1"/>
</dbReference>
<dbReference type="HAMAP" id="MF_01615">
    <property type="entry name" value="PdxT"/>
    <property type="match status" value="1"/>
</dbReference>
<dbReference type="InterPro" id="IPR021196">
    <property type="entry name" value="PdxT/SNO_CS"/>
</dbReference>
<sequence>MEVGVLAIQGDFAEHIAVLGKLGVKAREVRLPEHLDSLDGLIIPGGESTTLSRLMTIYNLREPVTRMAEQGHAVWGTCAGMIMLSREITEKDPVPLGVMDIGVQRNAFGRQVDSFEQFLDVYGLGPDPFHAIFIRAPLIIRLGEDVKVLSALDADRPVAVQQGNLMATSFHPELTNDCRFHSRFLELAAGKNKSFKARNGAS</sequence>
<evidence type="ECO:0000256" key="7">
    <source>
        <dbReference type="ARBA" id="ARBA00049534"/>
    </source>
</evidence>
<dbReference type="PROSITE" id="PS51273">
    <property type="entry name" value="GATASE_TYPE_1"/>
    <property type="match status" value="1"/>
</dbReference>
<evidence type="ECO:0000313" key="8">
    <source>
        <dbReference type="EMBL" id="SUZ91528.1"/>
    </source>
</evidence>